<evidence type="ECO:0000256" key="3">
    <source>
        <dbReference type="ARBA" id="ARBA00022692"/>
    </source>
</evidence>
<dbReference type="InterPro" id="IPR036286">
    <property type="entry name" value="LexA/Signal_pep-like_sf"/>
</dbReference>
<dbReference type="GO" id="GO:0006465">
    <property type="term" value="P:signal peptide processing"/>
    <property type="evidence" value="ECO:0007669"/>
    <property type="project" value="InterPro"/>
</dbReference>
<comment type="subcellular location">
    <subcellularLocation>
        <location evidence="1">Membrane</location>
        <topology evidence="1">Single-pass membrane protein</topology>
    </subcellularLocation>
</comment>
<dbReference type="EMBL" id="JAAKFY010000007">
    <property type="protein sequence ID" value="KAF3855329.1"/>
    <property type="molecule type" value="Genomic_DNA"/>
</dbReference>
<evidence type="ECO:0000256" key="2">
    <source>
        <dbReference type="ARBA" id="ARBA00022670"/>
    </source>
</evidence>
<gene>
    <name evidence="9" type="ORF">F7725_023384</name>
</gene>
<dbReference type="GO" id="GO:0006627">
    <property type="term" value="P:protein processing involved in protein targeting to mitochondrion"/>
    <property type="evidence" value="ECO:0007669"/>
    <property type="project" value="InterPro"/>
</dbReference>
<keyword evidence="10" id="KW-1185">Reference proteome</keyword>
<evidence type="ECO:0000256" key="6">
    <source>
        <dbReference type="ARBA" id="ARBA00023136"/>
    </source>
</evidence>
<evidence type="ECO:0000259" key="8">
    <source>
        <dbReference type="Pfam" id="PF10502"/>
    </source>
</evidence>
<dbReference type="Gene3D" id="2.10.109.10">
    <property type="entry name" value="Umud Fragment, subunit A"/>
    <property type="match status" value="1"/>
</dbReference>
<organism evidence="9 10">
    <name type="scientific">Dissostichus mawsoni</name>
    <name type="common">Antarctic cod</name>
    <dbReference type="NCBI Taxonomy" id="36200"/>
    <lineage>
        <taxon>Eukaryota</taxon>
        <taxon>Metazoa</taxon>
        <taxon>Chordata</taxon>
        <taxon>Craniata</taxon>
        <taxon>Vertebrata</taxon>
        <taxon>Euteleostomi</taxon>
        <taxon>Actinopterygii</taxon>
        <taxon>Neopterygii</taxon>
        <taxon>Teleostei</taxon>
        <taxon>Neoteleostei</taxon>
        <taxon>Acanthomorphata</taxon>
        <taxon>Eupercaria</taxon>
        <taxon>Perciformes</taxon>
        <taxon>Notothenioidei</taxon>
        <taxon>Nototheniidae</taxon>
        <taxon>Dissostichus</taxon>
    </lineage>
</organism>
<accession>A0A7J5Z2Q0</accession>
<dbReference type="SUPFAM" id="SSF51306">
    <property type="entry name" value="LexA/Signal peptidase"/>
    <property type="match status" value="1"/>
</dbReference>
<sequence>MALIIIQEQEVFYLQDPRLFSSDLRTEFCFKARRLETSSEITGTSSLTLRSSSSPLCSSSRCLRRTSFCLSELGQKRQTSSSSPGTPEHHAAAPGNSEAPGCCRHLRVMAQQAGRRYMRAFVSGFFVAVPVTPSLNPEGGSDCDVVLLNRWSVRNYEVTQESPAEDHQACDRPGGRLHQNRFVRVPDGHFWLEGDHHGHSLDSNSFGPVSVGLLHGRASHIIWPPNRWQRIAASLPPNRGPLDDEEEEG</sequence>
<feature type="region of interest" description="Disordered" evidence="7">
    <location>
        <begin position="74"/>
        <end position="98"/>
    </location>
</feature>
<evidence type="ECO:0000256" key="1">
    <source>
        <dbReference type="ARBA" id="ARBA00004167"/>
    </source>
</evidence>
<dbReference type="PANTHER" id="PTHR46041">
    <property type="entry name" value="MITOCHONDRIAL INNER MEMBRANE PROTEASE SUBUNIT 2"/>
    <property type="match status" value="1"/>
</dbReference>
<dbReference type="OrthoDB" id="9996127at2759"/>
<dbReference type="AlphaFoldDB" id="A0A7J5Z2Q0"/>
<feature type="domain" description="Peptidase S26" evidence="8">
    <location>
        <begin position="178"/>
        <end position="223"/>
    </location>
</feature>
<dbReference type="Proteomes" id="UP000518266">
    <property type="component" value="Unassembled WGS sequence"/>
</dbReference>
<keyword evidence="3" id="KW-0812">Transmembrane</keyword>
<keyword evidence="4" id="KW-0378">Hydrolase</keyword>
<protein>
    <recommendedName>
        <fullName evidence="8">Peptidase S26 domain-containing protein</fullName>
    </recommendedName>
</protein>
<dbReference type="GO" id="GO:0042720">
    <property type="term" value="C:mitochondrial inner membrane peptidase complex"/>
    <property type="evidence" value="ECO:0007669"/>
    <property type="project" value="InterPro"/>
</dbReference>
<keyword evidence="6" id="KW-0472">Membrane</keyword>
<dbReference type="Pfam" id="PF10502">
    <property type="entry name" value="Peptidase_S26"/>
    <property type="match status" value="1"/>
</dbReference>
<dbReference type="CDD" id="cd06530">
    <property type="entry name" value="S26_SPase_I"/>
    <property type="match status" value="1"/>
</dbReference>
<dbReference type="PANTHER" id="PTHR46041:SF2">
    <property type="entry name" value="MITOCHONDRIAL INNER MEMBRANE PROTEASE SUBUNIT 2"/>
    <property type="match status" value="1"/>
</dbReference>
<evidence type="ECO:0000313" key="9">
    <source>
        <dbReference type="EMBL" id="KAF3855329.1"/>
    </source>
</evidence>
<keyword evidence="5" id="KW-1133">Transmembrane helix</keyword>
<keyword evidence="2" id="KW-0645">Protease</keyword>
<name>A0A7J5Z2Q0_DISMA</name>
<proteinExistence type="predicted"/>
<evidence type="ECO:0000256" key="4">
    <source>
        <dbReference type="ARBA" id="ARBA00022801"/>
    </source>
</evidence>
<dbReference type="InterPro" id="IPR019533">
    <property type="entry name" value="Peptidase_S26"/>
</dbReference>
<evidence type="ECO:0000313" key="10">
    <source>
        <dbReference type="Proteomes" id="UP000518266"/>
    </source>
</evidence>
<comment type="caution">
    <text evidence="9">The sequence shown here is derived from an EMBL/GenBank/DDBJ whole genome shotgun (WGS) entry which is preliminary data.</text>
</comment>
<dbReference type="GO" id="GO:0004252">
    <property type="term" value="F:serine-type endopeptidase activity"/>
    <property type="evidence" value="ECO:0007669"/>
    <property type="project" value="InterPro"/>
</dbReference>
<feature type="compositionally biased region" description="Polar residues" evidence="7">
    <location>
        <begin position="76"/>
        <end position="85"/>
    </location>
</feature>
<dbReference type="InterPro" id="IPR037730">
    <property type="entry name" value="IMP2"/>
</dbReference>
<evidence type="ECO:0000256" key="5">
    <source>
        <dbReference type="ARBA" id="ARBA00022989"/>
    </source>
</evidence>
<evidence type="ECO:0000256" key="7">
    <source>
        <dbReference type="SAM" id="MobiDB-lite"/>
    </source>
</evidence>
<reference evidence="9 10" key="1">
    <citation type="submission" date="2020-03" db="EMBL/GenBank/DDBJ databases">
        <title>Dissostichus mawsoni Genome sequencing and assembly.</title>
        <authorList>
            <person name="Park H."/>
        </authorList>
    </citation>
    <scope>NUCLEOTIDE SEQUENCE [LARGE SCALE GENOMIC DNA]</scope>
    <source>
        <strain evidence="9">DM0001</strain>
        <tissue evidence="9">Muscle</tissue>
    </source>
</reference>